<evidence type="ECO:0000313" key="4">
    <source>
        <dbReference type="Proteomes" id="UP000076442"/>
    </source>
</evidence>
<evidence type="ECO:0000313" key="2">
    <source>
        <dbReference type="EMBL" id="KZD94120.1"/>
    </source>
</evidence>
<dbReference type="PATRIC" id="fig|1423.134.peg.2634"/>
<dbReference type="EMBL" id="JXBC01000004">
    <property type="protein sequence ID" value="KIU10716.1"/>
    <property type="molecule type" value="Genomic_DNA"/>
</dbReference>
<comment type="caution">
    <text evidence="1">The sequence shown here is derived from an EMBL/GenBank/DDBJ whole genome shotgun (WGS) entry which is preliminary data.</text>
</comment>
<gene>
    <name evidence="2" type="ORF">B4122_0816</name>
    <name evidence="1" type="ORF">SC09_Contig25orf00544</name>
</gene>
<evidence type="ECO:0000313" key="3">
    <source>
        <dbReference type="Proteomes" id="UP000032247"/>
    </source>
</evidence>
<reference evidence="1 3" key="1">
    <citation type="submission" date="2014-12" db="EMBL/GenBank/DDBJ databases">
        <title>Comparative genome analysis of Bacillus coagulans HM-08, Clostridium butyricum HM-68, Bacillus subtilis HM-66 and Bacillus licheniformis BL-09.</title>
        <authorList>
            <person name="Zhang H."/>
        </authorList>
    </citation>
    <scope>NUCLEOTIDE SEQUENCE [LARGE SCALE GENOMIC DNA]</scope>
    <source>
        <strain evidence="1 3">HM-66</strain>
    </source>
</reference>
<protein>
    <submittedName>
        <fullName evidence="2">Arsenate reductase</fullName>
    </submittedName>
</protein>
<organism evidence="1 3">
    <name type="scientific">Bacillus subtilis</name>
    <dbReference type="NCBI Taxonomy" id="1423"/>
    <lineage>
        <taxon>Bacteria</taxon>
        <taxon>Bacillati</taxon>
        <taxon>Bacillota</taxon>
        <taxon>Bacilli</taxon>
        <taxon>Bacillales</taxon>
        <taxon>Bacillaceae</taxon>
        <taxon>Bacillus</taxon>
    </lineage>
</organism>
<name>A0A0D1L4R7_BACIU</name>
<sequence length="43" mass="5271">MIFQIKHRINLMIRQKHTEQKKCFQRVRDEIGDRLKQFAVTGE</sequence>
<proteinExistence type="predicted"/>
<dbReference type="Proteomes" id="UP000032247">
    <property type="component" value="Unassembled WGS sequence"/>
</dbReference>
<dbReference type="EMBL" id="LJZV01000003">
    <property type="protein sequence ID" value="KZD94120.1"/>
    <property type="molecule type" value="Genomic_DNA"/>
</dbReference>
<reference evidence="2 4" key="2">
    <citation type="submission" date="2015-09" db="EMBL/GenBank/DDBJ databases">
        <title>Spore heat resistance.</title>
        <authorList>
            <person name="Boekhorst J."/>
            <person name="Berendsen E.M."/>
            <person name="Wells-Bennik M.H."/>
            <person name="Kuipers O.P."/>
        </authorList>
    </citation>
    <scope>NUCLEOTIDE SEQUENCE [LARGE SCALE GENOMIC DNA]</scope>
    <source>
        <strain evidence="2 4">B4122</strain>
    </source>
</reference>
<dbReference type="AlphaFoldDB" id="A0A0D1L4R7"/>
<accession>A0A0D1L4R7</accession>
<evidence type="ECO:0000313" key="1">
    <source>
        <dbReference type="EMBL" id="KIU10716.1"/>
    </source>
</evidence>
<dbReference type="Proteomes" id="UP000076442">
    <property type="component" value="Unassembled WGS sequence"/>
</dbReference>